<proteinExistence type="predicted"/>
<dbReference type="KEGG" id="glz:GLAREA_05808"/>
<dbReference type="Proteomes" id="UP000016922">
    <property type="component" value="Unassembled WGS sequence"/>
</dbReference>
<dbReference type="eggNOG" id="ENOG502S89D">
    <property type="taxonomic scope" value="Eukaryota"/>
</dbReference>
<dbReference type="GeneID" id="19464862"/>
<dbReference type="RefSeq" id="XP_008077288.1">
    <property type="nucleotide sequence ID" value="XM_008079097.1"/>
</dbReference>
<reference evidence="2 3" key="1">
    <citation type="journal article" date="2013" name="BMC Genomics">
        <title>Genomics-driven discovery of the pneumocandin biosynthetic gene cluster in the fungus Glarea lozoyensis.</title>
        <authorList>
            <person name="Chen L."/>
            <person name="Yue Q."/>
            <person name="Zhang X."/>
            <person name="Xiang M."/>
            <person name="Wang C."/>
            <person name="Li S."/>
            <person name="Che Y."/>
            <person name="Ortiz-Lopez F.J."/>
            <person name="Bills G.F."/>
            <person name="Liu X."/>
            <person name="An Z."/>
        </authorList>
    </citation>
    <scope>NUCLEOTIDE SEQUENCE [LARGE SCALE GENOMIC DNA]</scope>
    <source>
        <strain evidence="3">ATCC 20868 / MF5171</strain>
    </source>
</reference>
<dbReference type="PANTHER" id="PTHR37540:SF5">
    <property type="entry name" value="TRANSCRIPTION FACTOR DOMAIN-CONTAINING PROTEIN"/>
    <property type="match status" value="1"/>
</dbReference>
<name>S3DFC5_GLAL2</name>
<dbReference type="InterPro" id="IPR021858">
    <property type="entry name" value="Fun_TF"/>
</dbReference>
<dbReference type="OMA" id="KINSHVM"/>
<organism evidence="2 3">
    <name type="scientific">Glarea lozoyensis (strain ATCC 20868 / MF5171)</name>
    <dbReference type="NCBI Taxonomy" id="1116229"/>
    <lineage>
        <taxon>Eukaryota</taxon>
        <taxon>Fungi</taxon>
        <taxon>Dikarya</taxon>
        <taxon>Ascomycota</taxon>
        <taxon>Pezizomycotina</taxon>
        <taxon>Leotiomycetes</taxon>
        <taxon>Helotiales</taxon>
        <taxon>Helotiaceae</taxon>
        <taxon>Glarea</taxon>
    </lineage>
</organism>
<dbReference type="HOGENOM" id="CLU_036096_1_0_1"/>
<gene>
    <name evidence="2" type="ORF">GLAREA_05808</name>
</gene>
<evidence type="ECO:0000313" key="2">
    <source>
        <dbReference type="EMBL" id="EPE36470.1"/>
    </source>
</evidence>
<dbReference type="Pfam" id="PF11951">
    <property type="entry name" value="Fungal_trans_2"/>
    <property type="match status" value="1"/>
</dbReference>
<dbReference type="EMBL" id="KE145353">
    <property type="protein sequence ID" value="EPE36470.1"/>
    <property type="molecule type" value="Genomic_DNA"/>
</dbReference>
<accession>S3DFC5</accession>
<evidence type="ECO:0000256" key="1">
    <source>
        <dbReference type="SAM" id="MobiDB-lite"/>
    </source>
</evidence>
<dbReference type="PANTHER" id="PTHR37540">
    <property type="entry name" value="TRANSCRIPTION FACTOR (ACR-2), PUTATIVE-RELATED-RELATED"/>
    <property type="match status" value="1"/>
</dbReference>
<keyword evidence="3" id="KW-1185">Reference proteome</keyword>
<evidence type="ECO:0008006" key="4">
    <source>
        <dbReference type="Google" id="ProtNLM"/>
    </source>
</evidence>
<dbReference type="AlphaFoldDB" id="S3DFC5"/>
<evidence type="ECO:0000313" key="3">
    <source>
        <dbReference type="Proteomes" id="UP000016922"/>
    </source>
</evidence>
<sequence>METSKPFLFVPVSSTGKVKSKKTRKAIQQHVMLDCAATRQRNIATKASIEISGGSNHDQERRRNNFDSTKQSKLSDGRQPKSIIDFSIGLGGGRMNPFAQYPIAIDTKALRLIDYIHTSPDPALTPFRDTWLPLAMTDPALFYEVLANVAYIGPGISRLHTDNVTALRYHGMSITSVNRRLEDPILGVSDGTIGTHSRGDIDSYNLHLQGLLDIIKRKGGVHTIDHNKLLRLMLANIDITTACFQGIRPSFPLPTSLLLHTSYDPPCSFPVAGLSASWPTVFPQNFALGEIFGDLSTVIMTINSESKKRLIWQDAQFARIWVEPLVYRLHDCKREIPSRSVTNSTDELNWIVVEQGCIIGALLLLSQVRRQFNNFATTSRSVKLFFTGHLTDTFRILLEDHAAFWNSLKTLLIWTCILAAMEVGPQHDSTFLMIIRNTAYDLGLSEWNEIVVMTSNLLWVGEVQDQGCNLVGQRMNMDDFAVGSTDDISGNLPTVYSA</sequence>
<dbReference type="OrthoDB" id="4159781at2759"/>
<feature type="region of interest" description="Disordered" evidence="1">
    <location>
        <begin position="47"/>
        <end position="78"/>
    </location>
</feature>
<dbReference type="STRING" id="1116229.S3DFC5"/>
<protein>
    <recommendedName>
        <fullName evidence="4">Tachykinin family protein</fullName>
    </recommendedName>
</protein>